<gene>
    <name evidence="1" type="ORF">MRB53_018553</name>
</gene>
<accession>A0ACC2M839</accession>
<reference evidence="1 2" key="1">
    <citation type="journal article" date="2022" name="Hortic Res">
        <title>A haplotype resolved chromosomal level avocado genome allows analysis of novel avocado genes.</title>
        <authorList>
            <person name="Nath O."/>
            <person name="Fletcher S.J."/>
            <person name="Hayward A."/>
            <person name="Shaw L.M."/>
            <person name="Masouleh A.K."/>
            <person name="Furtado A."/>
            <person name="Henry R.J."/>
            <person name="Mitter N."/>
        </authorList>
    </citation>
    <scope>NUCLEOTIDE SEQUENCE [LARGE SCALE GENOMIC DNA]</scope>
    <source>
        <strain evidence="2">cv. Hass</strain>
    </source>
</reference>
<comment type="caution">
    <text evidence="1">The sequence shown here is derived from an EMBL/GenBank/DDBJ whole genome shotgun (WGS) entry which is preliminary data.</text>
</comment>
<sequence>MYGSSFSLQELILAVKSSSCNEIIALVRPPSTLALYATATPNDFAQHYVGEDSLLAFVVSAVSKHFNRYIFTRLATHSNLSLDFP</sequence>
<keyword evidence="2" id="KW-1185">Reference proteome</keyword>
<evidence type="ECO:0000313" key="2">
    <source>
        <dbReference type="Proteomes" id="UP001234297"/>
    </source>
</evidence>
<organism evidence="1 2">
    <name type="scientific">Persea americana</name>
    <name type="common">Avocado</name>
    <dbReference type="NCBI Taxonomy" id="3435"/>
    <lineage>
        <taxon>Eukaryota</taxon>
        <taxon>Viridiplantae</taxon>
        <taxon>Streptophyta</taxon>
        <taxon>Embryophyta</taxon>
        <taxon>Tracheophyta</taxon>
        <taxon>Spermatophyta</taxon>
        <taxon>Magnoliopsida</taxon>
        <taxon>Magnoliidae</taxon>
        <taxon>Laurales</taxon>
        <taxon>Lauraceae</taxon>
        <taxon>Persea</taxon>
    </lineage>
</organism>
<proteinExistence type="predicted"/>
<protein>
    <submittedName>
        <fullName evidence="1">Uncharacterized protein</fullName>
    </submittedName>
</protein>
<name>A0ACC2M839_PERAE</name>
<evidence type="ECO:0000313" key="1">
    <source>
        <dbReference type="EMBL" id="KAJ8641859.1"/>
    </source>
</evidence>
<dbReference type="Proteomes" id="UP001234297">
    <property type="component" value="Chromosome 5"/>
</dbReference>
<dbReference type="EMBL" id="CM056813">
    <property type="protein sequence ID" value="KAJ8641859.1"/>
    <property type="molecule type" value="Genomic_DNA"/>
</dbReference>